<dbReference type="OrthoDB" id="9795117at2"/>
<gene>
    <name evidence="1" type="ORF">CCS41_10815</name>
</gene>
<dbReference type="AlphaFoldDB" id="A0A2U8I6P6"/>
<evidence type="ECO:0000313" key="1">
    <source>
        <dbReference type="EMBL" id="AWK14853.1"/>
    </source>
</evidence>
<dbReference type="SUPFAM" id="SSF75169">
    <property type="entry name" value="DsrEFH-like"/>
    <property type="match status" value="1"/>
</dbReference>
<dbReference type="GO" id="GO:0016740">
    <property type="term" value="F:transferase activity"/>
    <property type="evidence" value="ECO:0007669"/>
    <property type="project" value="UniProtKB-KW"/>
</dbReference>
<reference evidence="1 2" key="1">
    <citation type="submission" date="2017-05" db="EMBL/GenBank/DDBJ databases">
        <title>Genome sequence of Candidatus Fukatsuia symbiotica and Candidatus Hamiltonella defensa from Acyrthosiphon pisum strain 5D.</title>
        <authorList>
            <person name="Patel V.A."/>
            <person name="Chevignon G."/>
            <person name="Russell J.A."/>
            <person name="Oliver K.M."/>
        </authorList>
    </citation>
    <scope>NUCLEOTIDE SEQUENCE [LARGE SCALE GENOMIC DNA]</scope>
    <source>
        <strain evidence="1 2">5D</strain>
    </source>
</reference>
<dbReference type="STRING" id="1878942.GCA_900128755_01110"/>
<dbReference type="EMBL" id="CP021659">
    <property type="protein sequence ID" value="AWK14853.1"/>
    <property type="molecule type" value="Genomic_DNA"/>
</dbReference>
<dbReference type="PANTHER" id="PTHR37526">
    <property type="entry name" value="PROTEIN TUSB"/>
    <property type="match status" value="1"/>
</dbReference>
<dbReference type="InterPro" id="IPR007215">
    <property type="entry name" value="Sulphur_relay_TusB/DsrH"/>
</dbReference>
<accession>A0A2U8I6P6</accession>
<dbReference type="PANTHER" id="PTHR37526:SF1">
    <property type="entry name" value="PROTEIN TUSB"/>
    <property type="match status" value="1"/>
</dbReference>
<dbReference type="RefSeq" id="WP_072550015.1">
    <property type="nucleotide sequence ID" value="NZ_CP021659.1"/>
</dbReference>
<dbReference type="Pfam" id="PF04077">
    <property type="entry name" value="DsrH"/>
    <property type="match status" value="1"/>
</dbReference>
<dbReference type="Gene3D" id="3.40.1260.10">
    <property type="entry name" value="DsrEFH-like"/>
    <property type="match status" value="1"/>
</dbReference>
<dbReference type="NCBIfam" id="TIGR03011">
    <property type="entry name" value="sulf_tusB_dsrH"/>
    <property type="match status" value="1"/>
</dbReference>
<dbReference type="Proteomes" id="UP000261875">
    <property type="component" value="Chromosome"/>
</dbReference>
<proteinExistence type="predicted"/>
<evidence type="ECO:0000313" key="2">
    <source>
        <dbReference type="Proteomes" id="UP000261875"/>
    </source>
</evidence>
<organism evidence="1 2">
    <name type="scientific">Candidatus Fukatsuia symbiotica</name>
    <dbReference type="NCBI Taxonomy" id="1878942"/>
    <lineage>
        <taxon>Bacteria</taxon>
        <taxon>Pseudomonadati</taxon>
        <taxon>Pseudomonadota</taxon>
        <taxon>Gammaproteobacteria</taxon>
        <taxon>Enterobacterales</taxon>
        <taxon>Yersiniaceae</taxon>
        <taxon>Candidatus Fukatsuia</taxon>
    </lineage>
</organism>
<keyword evidence="2" id="KW-1185">Reference proteome</keyword>
<dbReference type="NCBIfam" id="NF010035">
    <property type="entry name" value="PRK13510.1"/>
    <property type="match status" value="1"/>
</dbReference>
<dbReference type="InterPro" id="IPR027396">
    <property type="entry name" value="DsrEFH-like"/>
</dbReference>
<dbReference type="GO" id="GO:1990228">
    <property type="term" value="C:sulfurtransferase complex"/>
    <property type="evidence" value="ECO:0007669"/>
    <property type="project" value="TreeGrafter"/>
</dbReference>
<sequence length="95" mass="10970">MLYSVSRSPYQCDLASLLRLVTPQDDILFLQDGVVALVKKGAIYNLMLSQLKNLFVLENDLVARGLRYQISDHVEVINYHAFVDLTTKHRQYLAW</sequence>
<protein>
    <submittedName>
        <fullName evidence="1">Sulfurtransferase TusB</fullName>
    </submittedName>
</protein>
<keyword evidence="1" id="KW-0808">Transferase</keyword>
<dbReference type="GO" id="GO:0002143">
    <property type="term" value="P:tRNA wobble position uridine thiolation"/>
    <property type="evidence" value="ECO:0007669"/>
    <property type="project" value="InterPro"/>
</dbReference>
<dbReference type="KEGG" id="fsm:CCS41_10815"/>
<name>A0A2U8I6P6_9GAMM</name>